<evidence type="ECO:0008006" key="3">
    <source>
        <dbReference type="Google" id="ProtNLM"/>
    </source>
</evidence>
<keyword evidence="2" id="KW-1185">Reference proteome</keyword>
<organism evidence="1 2">
    <name type="scientific">Clostridium scindens (strain ATCC 35704 / DSM 5676 / VPI 13733 / 19)</name>
    <dbReference type="NCBI Taxonomy" id="411468"/>
    <lineage>
        <taxon>Bacteria</taxon>
        <taxon>Bacillati</taxon>
        <taxon>Bacillota</taxon>
        <taxon>Clostridia</taxon>
        <taxon>Lachnospirales</taxon>
        <taxon>Lachnospiraceae</taxon>
    </lineage>
</organism>
<reference evidence="1 2" key="1">
    <citation type="journal article" date="2019" name="Appl. Environ. Microbiol.">
        <title>Clostridium scindens ATCC 35704: integration of nutritional requirements, the complete genome sequence, and global transcriptional responses to bile acids.</title>
        <authorList>
            <person name="Devendran S."/>
            <person name="Shrestha R."/>
            <person name="Alves J.M.P."/>
            <person name="Wolf P.G."/>
            <person name="Ly L."/>
            <person name="Hernandez A.G."/>
            <person name="Mendez-Garcia C."/>
            <person name="Inboden A."/>
            <person name="Wiley J."/>
            <person name="Paul O."/>
            <person name="Allen A."/>
            <person name="Springer E."/>
            <person name="Wright C.L."/>
            <person name="Fields C.J."/>
            <person name="Daniel S.L."/>
            <person name="Ridlon J.M."/>
        </authorList>
    </citation>
    <scope>NUCLEOTIDE SEQUENCE [LARGE SCALE GENOMIC DNA]</scope>
    <source>
        <strain evidence="1 2">ATCC 35704</strain>
    </source>
</reference>
<evidence type="ECO:0000313" key="1">
    <source>
        <dbReference type="EMBL" id="QBF75222.1"/>
    </source>
</evidence>
<dbReference type="EMBL" id="CP036170">
    <property type="protein sequence ID" value="QBF75222.1"/>
    <property type="molecule type" value="Genomic_DNA"/>
</dbReference>
<dbReference type="AlphaFoldDB" id="A0A494WMF2"/>
<accession>A0A494WMF2</accession>
<protein>
    <recommendedName>
        <fullName evidence="3">Cytosolic protein</fullName>
    </recommendedName>
</protein>
<sequence>MSECPNVKECICPKLTCPNHGKCCQCVIKHRETDSFPYCLFPDNNGDKSNKNHYETLKKRFESK</sequence>
<name>A0A494WMF2_CLOS5</name>
<gene>
    <name evidence="1" type="ORF">HDCHBGLK_02631</name>
</gene>
<proteinExistence type="predicted"/>
<evidence type="ECO:0000313" key="2">
    <source>
        <dbReference type="Proteomes" id="UP000289664"/>
    </source>
</evidence>
<dbReference type="KEGG" id="csci:HDCHBGLK_02631"/>
<dbReference type="Proteomes" id="UP000289664">
    <property type="component" value="Chromosome"/>
</dbReference>